<dbReference type="AlphaFoldDB" id="A0A918RQ05"/>
<sequence>MGRCTEVRWCATKLVWTNHGVKTRRRNWSRPEGNVRGAEGSWGPGCRSHRSFRRHRGYQCPGDHAWGTASPGIVAPRGVTPA</sequence>
<comment type="caution">
    <text evidence="1">The sequence shown here is derived from an EMBL/GenBank/DDBJ whole genome shotgun (WGS) entry which is preliminary data.</text>
</comment>
<accession>A0A918RQ05</accession>
<protein>
    <submittedName>
        <fullName evidence="1">Uncharacterized protein</fullName>
    </submittedName>
</protein>
<evidence type="ECO:0000313" key="1">
    <source>
        <dbReference type="EMBL" id="GHA07024.1"/>
    </source>
</evidence>
<proteinExistence type="predicted"/>
<reference evidence="1" key="1">
    <citation type="journal article" date="2014" name="Int. J. Syst. Evol. Microbiol.">
        <title>Complete genome sequence of Corynebacterium casei LMG S-19264T (=DSM 44701T), isolated from a smear-ripened cheese.</title>
        <authorList>
            <consortium name="US DOE Joint Genome Institute (JGI-PGF)"/>
            <person name="Walter F."/>
            <person name="Albersmeier A."/>
            <person name="Kalinowski J."/>
            <person name="Ruckert C."/>
        </authorList>
    </citation>
    <scope>NUCLEOTIDE SEQUENCE</scope>
    <source>
        <strain evidence="1">JCM 5016</strain>
    </source>
</reference>
<reference evidence="1" key="2">
    <citation type="submission" date="2020-09" db="EMBL/GenBank/DDBJ databases">
        <authorList>
            <person name="Sun Q."/>
            <person name="Ohkuma M."/>
        </authorList>
    </citation>
    <scope>NUCLEOTIDE SEQUENCE</scope>
    <source>
        <strain evidence="1">JCM 5016</strain>
    </source>
</reference>
<name>A0A918RQ05_9ACTN</name>
<organism evidence="1 2">
    <name type="scientific">Streptomyces echinoruber</name>
    <dbReference type="NCBI Taxonomy" id="68898"/>
    <lineage>
        <taxon>Bacteria</taxon>
        <taxon>Bacillati</taxon>
        <taxon>Actinomycetota</taxon>
        <taxon>Actinomycetes</taxon>
        <taxon>Kitasatosporales</taxon>
        <taxon>Streptomycetaceae</taxon>
        <taxon>Streptomyces</taxon>
    </lineage>
</organism>
<dbReference type="Proteomes" id="UP000623010">
    <property type="component" value="Unassembled WGS sequence"/>
</dbReference>
<evidence type="ECO:0000313" key="2">
    <source>
        <dbReference type="Proteomes" id="UP000623010"/>
    </source>
</evidence>
<dbReference type="EMBL" id="BMWH01000026">
    <property type="protein sequence ID" value="GHA07024.1"/>
    <property type="molecule type" value="Genomic_DNA"/>
</dbReference>
<gene>
    <name evidence="1" type="ORF">GCM10010389_53010</name>
</gene>
<keyword evidence="2" id="KW-1185">Reference proteome</keyword>